<dbReference type="Proteomes" id="UP001382455">
    <property type="component" value="Unassembled WGS sequence"/>
</dbReference>
<evidence type="ECO:0000256" key="1">
    <source>
        <dbReference type="SAM" id="Coils"/>
    </source>
</evidence>
<sequence length="230" mass="26670">MKDTWQQWSEKLSTLEQREKLLVFLVGLFLIGYLTIWFVISPLQTAYSNNQQRIINLTNQQQNSERQLAVLKDALSKSYVQELLQQEQSLESELQQINQQLADFSLTYISPEDMALVLQKILRKHKNIQLSRFKINPVEAIYVTSSTPATAQDPQGEEPLAPQEIAFYQHTMLIELEGEYFALLSYLKQIKKIEEKLFIQEFDYQVDEYPTGKLTLTIATVSANDKFIAL</sequence>
<keyword evidence="1" id="KW-0175">Coiled coil</keyword>
<feature type="coiled-coil region" evidence="1">
    <location>
        <begin position="54"/>
        <end position="107"/>
    </location>
</feature>
<keyword evidence="2" id="KW-1133">Transmembrane helix</keyword>
<evidence type="ECO:0000256" key="2">
    <source>
        <dbReference type="SAM" id="Phobius"/>
    </source>
</evidence>
<proteinExistence type="predicted"/>
<feature type="transmembrane region" description="Helical" evidence="2">
    <location>
        <begin position="21"/>
        <end position="40"/>
    </location>
</feature>
<reference evidence="3 4" key="1">
    <citation type="submission" date="2023-12" db="EMBL/GenBank/DDBJ databases">
        <title>Friends and Foes: Symbiotic and Algicidal bacterial influence on Karenia brevis blooms.</title>
        <authorList>
            <person name="Fei C."/>
            <person name="Mohamed A.R."/>
            <person name="Booker A."/>
            <person name="Arshad M."/>
            <person name="Klass S."/>
            <person name="Ahn S."/>
            <person name="Gilbert P.M."/>
            <person name="Heil C.A."/>
            <person name="Martinez J.M."/>
            <person name="Amin S.A."/>
        </authorList>
    </citation>
    <scope>NUCLEOTIDE SEQUENCE [LARGE SCALE GENOMIC DNA]</scope>
    <source>
        <strain evidence="3 4">CE15</strain>
    </source>
</reference>
<evidence type="ECO:0000313" key="3">
    <source>
        <dbReference type="EMBL" id="MEI4548374.1"/>
    </source>
</evidence>
<comment type="caution">
    <text evidence="3">The sequence shown here is derived from an EMBL/GenBank/DDBJ whole genome shotgun (WGS) entry which is preliminary data.</text>
</comment>
<evidence type="ECO:0000313" key="4">
    <source>
        <dbReference type="Proteomes" id="UP001382455"/>
    </source>
</evidence>
<keyword evidence="4" id="KW-1185">Reference proteome</keyword>
<keyword evidence="2" id="KW-0472">Membrane</keyword>
<accession>A0ABU8EN45</accession>
<keyword evidence="2" id="KW-0812">Transmembrane</keyword>
<protein>
    <recommendedName>
        <fullName evidence="5">Agglutinin biogenesis protein MshJ</fullName>
    </recommendedName>
</protein>
<dbReference type="EMBL" id="JBAWKS010000001">
    <property type="protein sequence ID" value="MEI4548374.1"/>
    <property type="molecule type" value="Genomic_DNA"/>
</dbReference>
<evidence type="ECO:0008006" key="5">
    <source>
        <dbReference type="Google" id="ProtNLM"/>
    </source>
</evidence>
<gene>
    <name evidence="3" type="ORF">WAE96_01465</name>
</gene>
<name>A0ABU8EN45_9GAMM</name>
<organism evidence="3 4">
    <name type="scientific">Pseudoalteromonas spongiae</name>
    <dbReference type="NCBI Taxonomy" id="298657"/>
    <lineage>
        <taxon>Bacteria</taxon>
        <taxon>Pseudomonadati</taxon>
        <taxon>Pseudomonadota</taxon>
        <taxon>Gammaproteobacteria</taxon>
        <taxon>Alteromonadales</taxon>
        <taxon>Pseudoalteromonadaceae</taxon>
        <taxon>Pseudoalteromonas</taxon>
    </lineage>
</organism>
<dbReference type="RefSeq" id="WP_336434355.1">
    <property type="nucleotide sequence ID" value="NZ_JBAWKS010000001.1"/>
</dbReference>